<feature type="transmembrane region" description="Helical" evidence="1">
    <location>
        <begin position="30"/>
        <end position="49"/>
    </location>
</feature>
<sequence>MHNFQIEFFLFIIISLFLNEPVYSNRKATFISAVLILLFTLFVVFSKALKVGVSFTPIDLIFVFPLWVCFISQLLYSNHIFKKYRFYPRWYYVPRGLRNGLIFKHPNISLPVSKHDKIFSFLFPLTCILSIFSLLFLYFGFK</sequence>
<protein>
    <recommendedName>
        <fullName evidence="4">DUF3899 domain-containing protein</fullName>
    </recommendedName>
</protein>
<reference evidence="2 3" key="1">
    <citation type="submission" date="2023-03" db="EMBL/GenBank/DDBJ databases">
        <title>Draft genome sequence of Thalassotalea insulae KCTC 62186T.</title>
        <authorList>
            <person name="Sawabe T."/>
        </authorList>
    </citation>
    <scope>NUCLEOTIDE SEQUENCE [LARGE SCALE GENOMIC DNA]</scope>
    <source>
        <strain evidence="2 3">KCTC 62186</strain>
    </source>
</reference>
<keyword evidence="1" id="KW-0472">Membrane</keyword>
<keyword evidence="1" id="KW-0812">Transmembrane</keyword>
<dbReference type="Proteomes" id="UP001157186">
    <property type="component" value="Unassembled WGS sequence"/>
</dbReference>
<evidence type="ECO:0000256" key="1">
    <source>
        <dbReference type="SAM" id="Phobius"/>
    </source>
</evidence>
<comment type="caution">
    <text evidence="2">The sequence shown here is derived from an EMBL/GenBank/DDBJ whole genome shotgun (WGS) entry which is preliminary data.</text>
</comment>
<organism evidence="2 3">
    <name type="scientific">Thalassotalea insulae</name>
    <dbReference type="NCBI Taxonomy" id="2056778"/>
    <lineage>
        <taxon>Bacteria</taxon>
        <taxon>Pseudomonadati</taxon>
        <taxon>Pseudomonadota</taxon>
        <taxon>Gammaproteobacteria</taxon>
        <taxon>Alteromonadales</taxon>
        <taxon>Colwelliaceae</taxon>
        <taxon>Thalassotalea</taxon>
    </lineage>
</organism>
<keyword evidence="1" id="KW-1133">Transmembrane helix</keyword>
<evidence type="ECO:0000313" key="3">
    <source>
        <dbReference type="Proteomes" id="UP001157186"/>
    </source>
</evidence>
<accession>A0ABQ6GPN0</accession>
<proteinExistence type="predicted"/>
<dbReference type="EMBL" id="BSST01000001">
    <property type="protein sequence ID" value="GLX76670.1"/>
    <property type="molecule type" value="Genomic_DNA"/>
</dbReference>
<keyword evidence="3" id="KW-1185">Reference proteome</keyword>
<feature type="transmembrane region" description="Helical" evidence="1">
    <location>
        <begin position="118"/>
        <end position="141"/>
    </location>
</feature>
<name>A0ABQ6GPN0_9GAMM</name>
<feature type="transmembrane region" description="Helical" evidence="1">
    <location>
        <begin position="6"/>
        <end position="23"/>
    </location>
</feature>
<evidence type="ECO:0008006" key="4">
    <source>
        <dbReference type="Google" id="ProtNLM"/>
    </source>
</evidence>
<feature type="transmembrane region" description="Helical" evidence="1">
    <location>
        <begin position="55"/>
        <end position="76"/>
    </location>
</feature>
<gene>
    <name evidence="2" type="ORF">tinsulaeT_00100</name>
</gene>
<evidence type="ECO:0000313" key="2">
    <source>
        <dbReference type="EMBL" id="GLX76670.1"/>
    </source>
</evidence>